<dbReference type="InterPro" id="IPR036390">
    <property type="entry name" value="WH_DNA-bd_sf"/>
</dbReference>
<proteinExistence type="predicted"/>
<dbReference type="Gene3D" id="1.10.10.10">
    <property type="entry name" value="Winged helix-like DNA-binding domain superfamily/Winged helix DNA-binding domain"/>
    <property type="match status" value="1"/>
</dbReference>
<dbReference type="InterPro" id="IPR000944">
    <property type="entry name" value="Tscrpt_reg_Rrf2"/>
</dbReference>
<dbReference type="OrthoDB" id="9808360at2"/>
<sequence length="145" mass="16307">MKISTKGRYGLKAMIDLALNSVNDSVTLKSISERQNISEGYLEQIFASLRKKGLIQGKKGSQGGYILGQSPNDVTVGDILRALEGELNLVEFDETKNEDRVEMCINYNVWSKLNKSINDIVDAITLEDLVMKYNTLANDVFMYYI</sequence>
<dbReference type="NCBIfam" id="TIGR00738">
    <property type="entry name" value="rrf2_super"/>
    <property type="match status" value="1"/>
</dbReference>
<dbReference type="PANTHER" id="PTHR33221:SF5">
    <property type="entry name" value="HTH-TYPE TRANSCRIPTIONAL REGULATOR ISCR"/>
    <property type="match status" value="1"/>
</dbReference>
<dbReference type="AlphaFoldDB" id="R4K656"/>
<organism evidence="2 3">
    <name type="scientific">Clostridium pasteurianum BC1</name>
    <dbReference type="NCBI Taxonomy" id="86416"/>
    <lineage>
        <taxon>Bacteria</taxon>
        <taxon>Bacillati</taxon>
        <taxon>Bacillota</taxon>
        <taxon>Clostridia</taxon>
        <taxon>Eubacteriales</taxon>
        <taxon>Clostridiaceae</taxon>
        <taxon>Clostridium</taxon>
    </lineage>
</organism>
<dbReference type="GO" id="GO:0003677">
    <property type="term" value="F:DNA binding"/>
    <property type="evidence" value="ECO:0007669"/>
    <property type="project" value="UniProtKB-KW"/>
</dbReference>
<dbReference type="PANTHER" id="PTHR33221">
    <property type="entry name" value="WINGED HELIX-TURN-HELIX TRANSCRIPTIONAL REGULATOR, RRF2 FAMILY"/>
    <property type="match status" value="1"/>
</dbReference>
<protein>
    <submittedName>
        <fullName evidence="2">Rrf2 family protein, putative transcriptional regulator</fullName>
    </submittedName>
</protein>
<dbReference type="eggNOG" id="COG1959">
    <property type="taxonomic scope" value="Bacteria"/>
</dbReference>
<dbReference type="STRING" id="86416.Clopa_3189"/>
<reference evidence="2 3" key="1">
    <citation type="submission" date="2012-01" db="EMBL/GenBank/DDBJ databases">
        <title>Complete sequence of chromosome of Clostridium pasteurianum BC1.</title>
        <authorList>
            <consortium name="US DOE Joint Genome Institute"/>
            <person name="Lucas S."/>
            <person name="Han J."/>
            <person name="Lapidus A."/>
            <person name="Cheng J.-F."/>
            <person name="Goodwin L."/>
            <person name="Pitluck S."/>
            <person name="Peters L."/>
            <person name="Mikhailova N."/>
            <person name="Teshima H."/>
            <person name="Detter J.C."/>
            <person name="Han C."/>
            <person name="Tapia R."/>
            <person name="Land M."/>
            <person name="Hauser L."/>
            <person name="Kyrpides N."/>
            <person name="Ivanova N."/>
            <person name="Pagani I."/>
            <person name="Dunn J."/>
            <person name="Taghavi S."/>
            <person name="Francis A."/>
            <person name="van der Lelie D."/>
            <person name="Woyke T."/>
        </authorList>
    </citation>
    <scope>NUCLEOTIDE SEQUENCE [LARGE SCALE GENOMIC DNA]</scope>
    <source>
        <strain evidence="2 3">BC1</strain>
    </source>
</reference>
<dbReference type="FunFam" id="1.10.10.10:FF:000164">
    <property type="entry name" value="Transcriptional regulator, Rrf2 family"/>
    <property type="match status" value="1"/>
</dbReference>
<dbReference type="InterPro" id="IPR036388">
    <property type="entry name" value="WH-like_DNA-bd_sf"/>
</dbReference>
<evidence type="ECO:0000313" key="3">
    <source>
        <dbReference type="Proteomes" id="UP000013523"/>
    </source>
</evidence>
<dbReference type="Proteomes" id="UP000013523">
    <property type="component" value="Chromosome"/>
</dbReference>
<keyword evidence="1" id="KW-0238">DNA-binding</keyword>
<keyword evidence="3" id="KW-1185">Reference proteome</keyword>
<gene>
    <name evidence="2" type="ORF">Clopa_3189</name>
</gene>
<dbReference type="SUPFAM" id="SSF46785">
    <property type="entry name" value="Winged helix' DNA-binding domain"/>
    <property type="match status" value="1"/>
</dbReference>
<dbReference type="HOGENOM" id="CLU_107144_0_1_9"/>
<dbReference type="PROSITE" id="PS51197">
    <property type="entry name" value="HTH_RRF2_2"/>
    <property type="match status" value="1"/>
</dbReference>
<dbReference type="RefSeq" id="WP_015616291.1">
    <property type="nucleotide sequence ID" value="NC_021182.1"/>
</dbReference>
<dbReference type="KEGG" id="cpas:Clopa_3189"/>
<dbReference type="GO" id="GO:0003700">
    <property type="term" value="F:DNA-binding transcription factor activity"/>
    <property type="evidence" value="ECO:0007669"/>
    <property type="project" value="TreeGrafter"/>
</dbReference>
<dbReference type="PATRIC" id="fig|86416.3.peg.3178"/>
<dbReference type="EMBL" id="CP003261">
    <property type="protein sequence ID" value="AGK98003.1"/>
    <property type="molecule type" value="Genomic_DNA"/>
</dbReference>
<evidence type="ECO:0000313" key="2">
    <source>
        <dbReference type="EMBL" id="AGK98003.1"/>
    </source>
</evidence>
<evidence type="ECO:0000256" key="1">
    <source>
        <dbReference type="ARBA" id="ARBA00023125"/>
    </source>
</evidence>
<dbReference type="Pfam" id="PF02082">
    <property type="entry name" value="Rrf2"/>
    <property type="match status" value="1"/>
</dbReference>
<accession>R4K656</accession>
<dbReference type="GO" id="GO:0005829">
    <property type="term" value="C:cytosol"/>
    <property type="evidence" value="ECO:0007669"/>
    <property type="project" value="TreeGrafter"/>
</dbReference>
<name>R4K656_CLOPA</name>